<dbReference type="Proteomes" id="UP001642540">
    <property type="component" value="Unassembled WGS sequence"/>
</dbReference>
<gene>
    <name evidence="2" type="ORF">ODALV1_LOCUS27918</name>
</gene>
<dbReference type="EMBL" id="CAXLJM020000129">
    <property type="protein sequence ID" value="CAL8139627.1"/>
    <property type="molecule type" value="Genomic_DNA"/>
</dbReference>
<feature type="compositionally biased region" description="Basic and acidic residues" evidence="1">
    <location>
        <begin position="102"/>
        <end position="112"/>
    </location>
</feature>
<protein>
    <submittedName>
        <fullName evidence="2">Uncharacterized protein</fullName>
    </submittedName>
</protein>
<sequence>MLHSQKEYLANCDAMAAESTNLNISSDQEDMNVEVEQVSDCEAELIVVLDSDTEENCNSESEGINYSKLKEEAISVMTRRGRFQGLRGLTDSSELLVNPEQSDSKPLTKEDCEGGTARAPFVPETPRGEVESFQASKEEGQAVMNSSDTVEVEVHLKDEMKENKDNTQQKVLTKAFRGRREYSREDGQRLLDAVCDFGAFRDIKGDKFWKEMENLLVVGHHRTFHSLKNHFLRTVLPSVLKKKKVYVTSSTNLKNLKDGLFAISRSNRFPGPSYLVKLNANPELKKYDKRML</sequence>
<feature type="region of interest" description="Disordered" evidence="1">
    <location>
        <begin position="98"/>
        <end position="127"/>
    </location>
</feature>
<proteinExistence type="predicted"/>
<name>A0ABP1RZT4_9HEXA</name>
<dbReference type="Gene3D" id="1.10.10.60">
    <property type="entry name" value="Homeodomain-like"/>
    <property type="match status" value="1"/>
</dbReference>
<comment type="caution">
    <text evidence="2">The sequence shown here is derived from an EMBL/GenBank/DDBJ whole genome shotgun (WGS) entry which is preliminary data.</text>
</comment>
<keyword evidence="3" id="KW-1185">Reference proteome</keyword>
<accession>A0ABP1RZT4</accession>
<reference evidence="2 3" key="1">
    <citation type="submission" date="2024-08" db="EMBL/GenBank/DDBJ databases">
        <authorList>
            <person name="Cucini C."/>
            <person name="Frati F."/>
        </authorList>
    </citation>
    <scope>NUCLEOTIDE SEQUENCE [LARGE SCALE GENOMIC DNA]</scope>
</reference>
<evidence type="ECO:0000313" key="3">
    <source>
        <dbReference type="Proteomes" id="UP001642540"/>
    </source>
</evidence>
<organism evidence="2 3">
    <name type="scientific">Orchesella dallaii</name>
    <dbReference type="NCBI Taxonomy" id="48710"/>
    <lineage>
        <taxon>Eukaryota</taxon>
        <taxon>Metazoa</taxon>
        <taxon>Ecdysozoa</taxon>
        <taxon>Arthropoda</taxon>
        <taxon>Hexapoda</taxon>
        <taxon>Collembola</taxon>
        <taxon>Entomobryomorpha</taxon>
        <taxon>Entomobryoidea</taxon>
        <taxon>Orchesellidae</taxon>
        <taxon>Orchesellinae</taxon>
        <taxon>Orchesella</taxon>
    </lineage>
</organism>
<evidence type="ECO:0000256" key="1">
    <source>
        <dbReference type="SAM" id="MobiDB-lite"/>
    </source>
</evidence>
<evidence type="ECO:0000313" key="2">
    <source>
        <dbReference type="EMBL" id="CAL8139627.1"/>
    </source>
</evidence>